<dbReference type="PANTHER" id="PTHR23513:SF17">
    <property type="entry name" value="MEMBRANE PROTEIN"/>
    <property type="match status" value="1"/>
</dbReference>
<feature type="transmembrane region" description="Helical" evidence="6">
    <location>
        <begin position="135"/>
        <end position="158"/>
    </location>
</feature>
<keyword evidence="4 6" id="KW-1133">Transmembrane helix</keyword>
<feature type="transmembrane region" description="Helical" evidence="6">
    <location>
        <begin position="308"/>
        <end position="329"/>
    </location>
</feature>
<dbReference type="HOGENOM" id="CLU_052021_0_0_11"/>
<dbReference type="PANTHER" id="PTHR23513">
    <property type="entry name" value="INTEGRAL MEMBRANE EFFLUX PROTEIN-RELATED"/>
    <property type="match status" value="1"/>
</dbReference>
<evidence type="ECO:0000256" key="4">
    <source>
        <dbReference type="ARBA" id="ARBA00022989"/>
    </source>
</evidence>
<dbReference type="eggNOG" id="COG2270">
    <property type="taxonomic scope" value="Bacteria"/>
</dbReference>
<protein>
    <submittedName>
        <fullName evidence="7">Conserved membrane protein</fullName>
    </submittedName>
</protein>
<feature type="transmembrane region" description="Helical" evidence="6">
    <location>
        <begin position="264"/>
        <end position="288"/>
    </location>
</feature>
<evidence type="ECO:0000256" key="2">
    <source>
        <dbReference type="ARBA" id="ARBA00022475"/>
    </source>
</evidence>
<dbReference type="GO" id="GO:0005886">
    <property type="term" value="C:plasma membrane"/>
    <property type="evidence" value="ECO:0007669"/>
    <property type="project" value="UniProtKB-SubCell"/>
</dbReference>
<evidence type="ECO:0000313" key="8">
    <source>
        <dbReference type="Proteomes" id="UP000000603"/>
    </source>
</evidence>
<keyword evidence="5 6" id="KW-0472">Membrane</keyword>
<keyword evidence="3 6" id="KW-0812">Transmembrane</keyword>
<dbReference type="GO" id="GO:0022857">
    <property type="term" value="F:transmembrane transporter activity"/>
    <property type="evidence" value="ECO:0007669"/>
    <property type="project" value="InterPro"/>
</dbReference>
<dbReference type="Pfam" id="PF07690">
    <property type="entry name" value="MFS_1"/>
    <property type="match status" value="1"/>
</dbReference>
<feature type="transmembrane region" description="Helical" evidence="6">
    <location>
        <begin position="73"/>
        <end position="94"/>
    </location>
</feature>
<evidence type="ECO:0000313" key="7">
    <source>
        <dbReference type="EMBL" id="AAT81807.1"/>
    </source>
</evidence>
<evidence type="ECO:0000256" key="1">
    <source>
        <dbReference type="ARBA" id="ARBA00004651"/>
    </source>
</evidence>
<dbReference type="EMBL" id="AE017283">
    <property type="protein sequence ID" value="AAT81807.1"/>
    <property type="molecule type" value="Genomic_DNA"/>
</dbReference>
<organism evidence="7 8">
    <name type="scientific">Cutibacterium acnes (strain DSM 16379 / KPA171202)</name>
    <name type="common">Propionibacterium acnes</name>
    <dbReference type="NCBI Taxonomy" id="267747"/>
    <lineage>
        <taxon>Bacteria</taxon>
        <taxon>Bacillati</taxon>
        <taxon>Actinomycetota</taxon>
        <taxon>Actinomycetes</taxon>
        <taxon>Propionibacteriales</taxon>
        <taxon>Propionibacteriaceae</taxon>
        <taxon>Cutibacterium</taxon>
    </lineage>
</organism>
<dbReference type="EnsemblBacteria" id="AAT81807">
    <property type="protein sequence ID" value="AAT81807"/>
    <property type="gene ID" value="PPA0048"/>
</dbReference>
<dbReference type="AlphaFoldDB" id="Q6ABS6"/>
<gene>
    <name evidence="7" type="ordered locus">PPA0048</name>
</gene>
<evidence type="ECO:0000256" key="3">
    <source>
        <dbReference type="ARBA" id="ARBA00022692"/>
    </source>
</evidence>
<sequence>MDPPRVFFGSPFRIDRGQPEGDHVFWQNLRHLWRRRDFRKILGVRVATQAADGTLQVGMASYVLLSPEQQPDAWSIAMVLAITLLPFSIIGPFVSVVLDRWSRQRILVYTDGLRCLIAVGLGILVWNGARDKPSHLALLIGLLIAMSLNRFLLTALVAGLEYTIDKRDYLTASSIMPTIGPLGLMIGAVVAAAVRMIAGRHIPVHHADTIIFCISAALFAVSVALGLQFSRRELGPPPVDRSRTMRAVAGDVVDGFRYLGKVPLVGHSLTLIGAQRVLFGVYSVAMILGYRNRFHVQSDINGAMADMTVWAVAMGAGFVLSAGFMPVLVHRLGMRRALMALLTATAVIQAFPGATPNRWGLLVAGFFVGLFAQSLKAGVDTICQAHITDGYKGRVFIAYDMVYNAMFVAGSALAALVLPIQGLSGPHIVGLAIAYAVVAVVFALTTRAHGNDVFDKGSALGGLPAANPEE</sequence>
<keyword evidence="2" id="KW-1003">Cell membrane</keyword>
<feature type="transmembrane region" description="Helical" evidence="6">
    <location>
        <begin position="396"/>
        <end position="420"/>
    </location>
</feature>
<feature type="transmembrane region" description="Helical" evidence="6">
    <location>
        <begin position="426"/>
        <end position="446"/>
    </location>
</feature>
<evidence type="ECO:0000256" key="5">
    <source>
        <dbReference type="ARBA" id="ARBA00023136"/>
    </source>
</evidence>
<dbReference type="SUPFAM" id="SSF103473">
    <property type="entry name" value="MFS general substrate transporter"/>
    <property type="match status" value="1"/>
</dbReference>
<feature type="transmembrane region" description="Helical" evidence="6">
    <location>
        <begin position="209"/>
        <end position="227"/>
    </location>
</feature>
<dbReference type="InterPro" id="IPR011701">
    <property type="entry name" value="MFS"/>
</dbReference>
<comment type="subcellular location">
    <subcellularLocation>
        <location evidence="1">Cell membrane</location>
        <topology evidence="1">Multi-pass membrane protein</topology>
    </subcellularLocation>
</comment>
<accession>Q6ABS6</accession>
<proteinExistence type="predicted"/>
<dbReference type="Proteomes" id="UP000000603">
    <property type="component" value="Chromosome"/>
</dbReference>
<feature type="transmembrane region" description="Helical" evidence="6">
    <location>
        <begin position="179"/>
        <end position="197"/>
    </location>
</feature>
<dbReference type="CDD" id="cd06173">
    <property type="entry name" value="MFS_MefA_like"/>
    <property type="match status" value="1"/>
</dbReference>
<evidence type="ECO:0000256" key="6">
    <source>
        <dbReference type="SAM" id="Phobius"/>
    </source>
</evidence>
<name>Q6ABS6_CUTAK</name>
<dbReference type="Gene3D" id="1.20.1250.20">
    <property type="entry name" value="MFS general substrate transporter like domains"/>
    <property type="match status" value="1"/>
</dbReference>
<feature type="transmembrane region" description="Helical" evidence="6">
    <location>
        <begin position="106"/>
        <end position="129"/>
    </location>
</feature>
<dbReference type="KEGG" id="pac:PPA0048"/>
<reference evidence="7 8" key="1">
    <citation type="journal article" date="2004" name="Science">
        <title>The complete genome sequence of Propionibacterium acnes, a commensal of human skin.</title>
        <authorList>
            <person name="Bruggemann H."/>
            <person name="Henne A."/>
            <person name="Hoster F."/>
            <person name="Liesegang H."/>
            <person name="Wiezer A."/>
            <person name="Strittmatter A."/>
            <person name="Hujer S."/>
            <person name="Durre P."/>
            <person name="Gottschalk G."/>
        </authorList>
    </citation>
    <scope>NUCLEOTIDE SEQUENCE [LARGE SCALE GENOMIC DNA]</scope>
    <source>
        <strain evidence="8">DSM 16379 / KPA171202</strain>
    </source>
</reference>
<dbReference type="InterPro" id="IPR036259">
    <property type="entry name" value="MFS_trans_sf"/>
</dbReference>